<dbReference type="SUPFAM" id="SSF56024">
    <property type="entry name" value="Phospholipase D/nuclease"/>
    <property type="match status" value="1"/>
</dbReference>
<dbReference type="PANTHER" id="PTHR43856:SF1">
    <property type="entry name" value="MITOCHONDRIAL CARDIOLIPIN HYDROLASE"/>
    <property type="match status" value="1"/>
</dbReference>
<dbReference type="EMBL" id="JAXCLW010000001">
    <property type="protein sequence ID" value="MDY0882328.1"/>
    <property type="molecule type" value="Genomic_DNA"/>
</dbReference>
<dbReference type="InterPro" id="IPR001736">
    <property type="entry name" value="PLipase_D/transphosphatidylase"/>
</dbReference>
<evidence type="ECO:0000256" key="6">
    <source>
        <dbReference type="ARBA" id="ARBA00018392"/>
    </source>
</evidence>
<dbReference type="EC" id="3.1.4.4" evidence="5"/>
<evidence type="ECO:0000256" key="10">
    <source>
        <dbReference type="ARBA" id="ARBA00023098"/>
    </source>
</evidence>
<evidence type="ECO:0000313" key="14">
    <source>
        <dbReference type="Proteomes" id="UP001279642"/>
    </source>
</evidence>
<dbReference type="Gene3D" id="3.30.870.10">
    <property type="entry name" value="Endonuclease Chain A"/>
    <property type="match status" value="1"/>
</dbReference>
<evidence type="ECO:0000256" key="11">
    <source>
        <dbReference type="ARBA" id="ARBA00029594"/>
    </source>
</evidence>
<evidence type="ECO:0000256" key="1">
    <source>
        <dbReference type="ARBA" id="ARBA00000798"/>
    </source>
</evidence>
<feature type="domain" description="PLD phosphodiesterase" evidence="12">
    <location>
        <begin position="68"/>
        <end position="95"/>
    </location>
</feature>
<dbReference type="PANTHER" id="PTHR43856">
    <property type="entry name" value="CARDIOLIPIN HYDROLASE"/>
    <property type="match status" value="1"/>
</dbReference>
<evidence type="ECO:0000259" key="12">
    <source>
        <dbReference type="PROSITE" id="PS50035"/>
    </source>
</evidence>
<evidence type="ECO:0000256" key="7">
    <source>
        <dbReference type="ARBA" id="ARBA00022525"/>
    </source>
</evidence>
<comment type="function">
    <text evidence="2">Could be a virulence factor.</text>
</comment>
<dbReference type="Proteomes" id="UP001279642">
    <property type="component" value="Unassembled WGS sequence"/>
</dbReference>
<comment type="similarity">
    <text evidence="4">Belongs to the phospholipase D family.</text>
</comment>
<dbReference type="Pfam" id="PF13091">
    <property type="entry name" value="PLDc_2"/>
    <property type="match status" value="1"/>
</dbReference>
<sequence length="132" mass="14432">MNTVGAAKKQIRVQAYSFTSAPIAKALADAYRRGVDVKVILDKSQATAKYTGATYLQNAGVPVAIDYKVAIAHNKVIVIDGSTVITGSFNFTKAAQEKNAENLLVIRDADLARQYIANWQAREAVSRPYKRK</sequence>
<comment type="subcellular location">
    <subcellularLocation>
        <location evidence="3">Secreted</location>
    </subcellularLocation>
</comment>
<accession>A0ABU5E7Q4</accession>
<gene>
    <name evidence="13" type="ORF">SMD27_05710</name>
</gene>
<dbReference type="RefSeq" id="WP_320507353.1">
    <property type="nucleotide sequence ID" value="NZ_JAXCLW010000001.1"/>
</dbReference>
<evidence type="ECO:0000313" key="13">
    <source>
        <dbReference type="EMBL" id="MDY0882328.1"/>
    </source>
</evidence>
<keyword evidence="10" id="KW-0443">Lipid metabolism</keyword>
<keyword evidence="14" id="KW-1185">Reference proteome</keyword>
<evidence type="ECO:0000256" key="2">
    <source>
        <dbReference type="ARBA" id="ARBA00003145"/>
    </source>
</evidence>
<dbReference type="PROSITE" id="PS50035">
    <property type="entry name" value="PLD"/>
    <property type="match status" value="1"/>
</dbReference>
<dbReference type="InterPro" id="IPR051406">
    <property type="entry name" value="PLD_domain"/>
</dbReference>
<evidence type="ECO:0000256" key="8">
    <source>
        <dbReference type="ARBA" id="ARBA00022801"/>
    </source>
</evidence>
<protein>
    <recommendedName>
        <fullName evidence="6">Phospholipase D</fullName>
        <ecNumber evidence="5">3.1.4.4</ecNumber>
    </recommendedName>
    <alternativeName>
        <fullName evidence="11">Choline phosphatase</fullName>
    </alternativeName>
</protein>
<dbReference type="CDD" id="cd09170">
    <property type="entry name" value="PLDc_Nuc"/>
    <property type="match status" value="1"/>
</dbReference>
<name>A0ABU5E7Q4_9PROT</name>
<keyword evidence="7" id="KW-0964">Secreted</keyword>
<keyword evidence="9" id="KW-0442">Lipid degradation</keyword>
<dbReference type="SMART" id="SM00155">
    <property type="entry name" value="PLDc"/>
    <property type="match status" value="1"/>
</dbReference>
<evidence type="ECO:0000256" key="9">
    <source>
        <dbReference type="ARBA" id="ARBA00022963"/>
    </source>
</evidence>
<evidence type="ECO:0000256" key="3">
    <source>
        <dbReference type="ARBA" id="ARBA00004613"/>
    </source>
</evidence>
<reference evidence="13 14" key="1">
    <citation type="journal article" date="2016" name="Antonie Van Leeuwenhoek">
        <title>Dongia soli sp. nov., isolated from soil from Dokdo, Korea.</title>
        <authorList>
            <person name="Kim D.U."/>
            <person name="Lee H."/>
            <person name="Kim H."/>
            <person name="Kim S.G."/>
            <person name="Ka J.O."/>
        </authorList>
    </citation>
    <scope>NUCLEOTIDE SEQUENCE [LARGE SCALE GENOMIC DNA]</scope>
    <source>
        <strain evidence="13 14">D78</strain>
    </source>
</reference>
<organism evidence="13 14">
    <name type="scientific">Dongia soli</name>
    <dbReference type="NCBI Taxonomy" id="600628"/>
    <lineage>
        <taxon>Bacteria</taxon>
        <taxon>Pseudomonadati</taxon>
        <taxon>Pseudomonadota</taxon>
        <taxon>Alphaproteobacteria</taxon>
        <taxon>Rhodospirillales</taxon>
        <taxon>Dongiaceae</taxon>
        <taxon>Dongia</taxon>
    </lineage>
</organism>
<comment type="caution">
    <text evidence="13">The sequence shown here is derived from an EMBL/GenBank/DDBJ whole genome shotgun (WGS) entry which is preliminary data.</text>
</comment>
<comment type="catalytic activity">
    <reaction evidence="1">
        <text>a 1,2-diacyl-sn-glycero-3-phosphocholine + H2O = a 1,2-diacyl-sn-glycero-3-phosphate + choline + H(+)</text>
        <dbReference type="Rhea" id="RHEA:14445"/>
        <dbReference type="ChEBI" id="CHEBI:15354"/>
        <dbReference type="ChEBI" id="CHEBI:15377"/>
        <dbReference type="ChEBI" id="CHEBI:15378"/>
        <dbReference type="ChEBI" id="CHEBI:57643"/>
        <dbReference type="ChEBI" id="CHEBI:58608"/>
        <dbReference type="EC" id="3.1.4.4"/>
    </reaction>
</comment>
<evidence type="ECO:0000256" key="4">
    <source>
        <dbReference type="ARBA" id="ARBA00008664"/>
    </source>
</evidence>
<evidence type="ECO:0000256" key="5">
    <source>
        <dbReference type="ARBA" id="ARBA00012027"/>
    </source>
</evidence>
<proteinExistence type="inferred from homology"/>
<dbReference type="InterPro" id="IPR025202">
    <property type="entry name" value="PLD-like_dom"/>
</dbReference>
<keyword evidence="8" id="KW-0378">Hydrolase</keyword>